<feature type="compositionally biased region" description="Polar residues" evidence="1">
    <location>
        <begin position="8"/>
        <end position="23"/>
    </location>
</feature>
<evidence type="ECO:0000313" key="2">
    <source>
        <dbReference type="Ensembl" id="ENSPSNP00000014502.1"/>
    </source>
</evidence>
<dbReference type="Ensembl" id="ENSPSNT00000016386.1">
    <property type="protein sequence ID" value="ENSPSNP00000014502.1"/>
    <property type="gene ID" value="ENSPSNG00000010695.1"/>
</dbReference>
<keyword evidence="3" id="KW-1185">Reference proteome</keyword>
<accession>A0A8C9BZ07</accession>
<dbReference type="Proteomes" id="UP000694554">
    <property type="component" value="Chromosome 14"/>
</dbReference>
<protein>
    <submittedName>
        <fullName evidence="2">Uncharacterized protein</fullName>
    </submittedName>
</protein>
<feature type="compositionally biased region" description="Basic and acidic residues" evidence="1">
    <location>
        <begin position="60"/>
        <end position="81"/>
    </location>
</feature>
<evidence type="ECO:0000256" key="1">
    <source>
        <dbReference type="SAM" id="MobiDB-lite"/>
    </source>
</evidence>
<feature type="region of interest" description="Disordered" evidence="1">
    <location>
        <begin position="1"/>
        <end position="127"/>
    </location>
</feature>
<dbReference type="PANTHER" id="PTHR21637">
    <property type="entry name" value="BTB/POZ DOMAIN-CONTAINING PROTEIN 10-RELATED"/>
    <property type="match status" value="1"/>
</dbReference>
<evidence type="ECO:0000313" key="3">
    <source>
        <dbReference type="Proteomes" id="UP000694554"/>
    </source>
</evidence>
<reference evidence="2" key="3">
    <citation type="submission" date="2025-09" db="UniProtKB">
        <authorList>
            <consortium name="Ensembl"/>
        </authorList>
    </citation>
    <scope>IDENTIFICATION</scope>
</reference>
<feature type="compositionally biased region" description="Low complexity" evidence="1">
    <location>
        <begin position="86"/>
        <end position="127"/>
    </location>
</feature>
<dbReference type="InterPro" id="IPR039886">
    <property type="entry name" value="BTBD10/KCTD20"/>
</dbReference>
<name>A0A8C9BZ07_PHOSS</name>
<dbReference type="PANTHER" id="PTHR21637:SF5">
    <property type="entry name" value="BTB_POZ DOMAIN-CONTAINING PROTEIN 10"/>
    <property type="match status" value="1"/>
</dbReference>
<proteinExistence type="predicted"/>
<reference evidence="2" key="2">
    <citation type="submission" date="2025-08" db="UniProtKB">
        <authorList>
            <consortium name="Ensembl"/>
        </authorList>
    </citation>
    <scope>IDENTIFICATION</scope>
</reference>
<dbReference type="GO" id="GO:0042327">
    <property type="term" value="P:positive regulation of phosphorylation"/>
    <property type="evidence" value="ECO:0007669"/>
    <property type="project" value="TreeGrafter"/>
</dbReference>
<dbReference type="GO" id="GO:0005737">
    <property type="term" value="C:cytoplasm"/>
    <property type="evidence" value="ECO:0007669"/>
    <property type="project" value="TreeGrafter"/>
</dbReference>
<reference evidence="2" key="1">
    <citation type="submission" date="2019-08" db="EMBL/GenBank/DDBJ databases">
        <title>Phocoena sinus (Vaquita) genome, mPhoSin1, primary haplotype.</title>
        <authorList>
            <person name="Morin P."/>
            <person name="Mountcastle J."/>
            <person name="Fungtammasan C."/>
            <person name="Rhie A."/>
            <person name="Rojas-Bracho L."/>
            <person name="Smith C.R."/>
            <person name="Taylor B.L."/>
            <person name="Gulland F.M.D."/>
            <person name="Musser W."/>
            <person name="Houck M."/>
            <person name="Haase B."/>
            <person name="Paez S."/>
            <person name="Howe K."/>
            <person name="Torrance J."/>
            <person name="Formenti G."/>
            <person name="Phillippy A."/>
            <person name="Ryder O."/>
            <person name="Jarvis E.D."/>
            <person name="Fedrigo O."/>
        </authorList>
    </citation>
    <scope>NUCLEOTIDE SEQUENCE [LARGE SCALE GENOMIC DNA]</scope>
</reference>
<dbReference type="AlphaFoldDB" id="A0A8C9BZ07"/>
<organism evidence="2 3">
    <name type="scientific">Phocoena sinus</name>
    <name type="common">Vaquita</name>
    <dbReference type="NCBI Taxonomy" id="42100"/>
    <lineage>
        <taxon>Eukaryota</taxon>
        <taxon>Metazoa</taxon>
        <taxon>Chordata</taxon>
        <taxon>Craniata</taxon>
        <taxon>Vertebrata</taxon>
        <taxon>Euteleostomi</taxon>
        <taxon>Mammalia</taxon>
        <taxon>Eutheria</taxon>
        <taxon>Laurasiatheria</taxon>
        <taxon>Artiodactyla</taxon>
        <taxon>Whippomorpha</taxon>
        <taxon>Cetacea</taxon>
        <taxon>Odontoceti</taxon>
        <taxon>Phocoenidae</taxon>
        <taxon>Phocoena</taxon>
    </lineage>
</organism>
<dbReference type="GeneTree" id="ENSGT00390000007975"/>
<sequence>MAGWTHPYDSNSSDPENWDQKLNSTHRKLYKHSSTPPHVARGVVAHTKMSLHGDLISLNERSRDRRRSSDRSQDSSHEKTESQLIPYHSSSRPSSPHPQKASPNGSRNSAGNSSRNSSQSSSDGSCKTSGEMVFVYENAKEGGWNVRTSEQVTLIVDNAKFFVDPSIFTAQPYSCTQLLKWVSSIFSLSIPLLAAMTSILTHRSRCCDGDVP</sequence>